<protein>
    <recommendedName>
        <fullName evidence="7">Fibrillarin-like rRNA/tRNA 2'-O-methyltransferase</fullName>
        <ecNumber evidence="7">2.1.1.-</ecNumber>
    </recommendedName>
</protein>
<dbReference type="GO" id="GO:0008033">
    <property type="term" value="P:tRNA processing"/>
    <property type="evidence" value="ECO:0007669"/>
    <property type="project" value="UniProtKB-UniRule"/>
</dbReference>
<evidence type="ECO:0000256" key="7">
    <source>
        <dbReference type="HAMAP-Rule" id="MF_00351"/>
    </source>
</evidence>
<proteinExistence type="inferred from homology"/>
<keyword evidence="4 7" id="KW-0808">Transferase</keyword>
<evidence type="ECO:0000256" key="1">
    <source>
        <dbReference type="ARBA" id="ARBA00010632"/>
    </source>
</evidence>
<evidence type="ECO:0000313" key="9">
    <source>
        <dbReference type="Proteomes" id="UP000218615"/>
    </source>
</evidence>
<evidence type="ECO:0000313" key="8">
    <source>
        <dbReference type="EMBL" id="SNQ60947.1"/>
    </source>
</evidence>
<keyword evidence="3 7" id="KW-0489">Methyltransferase</keyword>
<dbReference type="Proteomes" id="UP000218615">
    <property type="component" value="Unassembled WGS sequence"/>
</dbReference>
<dbReference type="GO" id="GO:0000494">
    <property type="term" value="P:box C/D sno(s)RNA 3'-end processing"/>
    <property type="evidence" value="ECO:0007669"/>
    <property type="project" value="TreeGrafter"/>
</dbReference>
<dbReference type="EMBL" id="FZMP01000124">
    <property type="protein sequence ID" value="SNQ60947.1"/>
    <property type="molecule type" value="Genomic_DNA"/>
</dbReference>
<feature type="binding site" evidence="7">
    <location>
        <begin position="84"/>
        <end position="85"/>
    </location>
    <ligand>
        <name>S-adenosyl-L-methionine</name>
        <dbReference type="ChEBI" id="CHEBI:59789"/>
    </ligand>
</feature>
<dbReference type="GO" id="GO:0003723">
    <property type="term" value="F:RNA binding"/>
    <property type="evidence" value="ECO:0007669"/>
    <property type="project" value="UniProtKB-UniRule"/>
</dbReference>
<dbReference type="PANTHER" id="PTHR10335">
    <property type="entry name" value="RRNA 2-O-METHYLTRANSFERASE FIBRILLARIN"/>
    <property type="match status" value="1"/>
</dbReference>
<dbReference type="RefSeq" id="WP_096205499.1">
    <property type="nucleotide sequence ID" value="NZ_FZMP01000124.1"/>
</dbReference>
<evidence type="ECO:0000256" key="4">
    <source>
        <dbReference type="ARBA" id="ARBA00022679"/>
    </source>
</evidence>
<dbReference type="Gene3D" id="3.40.50.150">
    <property type="entry name" value="Vaccinia Virus protein VP39"/>
    <property type="match status" value="1"/>
</dbReference>
<dbReference type="PIRSF" id="PIRSF006540">
    <property type="entry name" value="Nop17p"/>
    <property type="match status" value="1"/>
</dbReference>
<dbReference type="NCBIfam" id="NF003276">
    <property type="entry name" value="PRK04266.1-2"/>
    <property type="match status" value="1"/>
</dbReference>
<sequence length="225" mass="25170">MDIELNKTRLDNVFIFEAQDGSKRLATKALVHGAQGEKTITIGNNEYRIWDPYHSKLAAIILKGFSISIKKDSTVLYLGAANGTTVSFVSDIVSEGTVFAVEFSPRAMHDLVRVSSPRMNLIPILADAKQPDSYKNMVSKVDFIYQDVAQREQALIAVKNSKMFLKKDGFLVLMIKSRSIDSVKKTGEVIDREVKKLGEFFNIEQVISLEPFHSDHTAVVAQKVF</sequence>
<keyword evidence="2 7" id="KW-0698">rRNA processing</keyword>
<dbReference type="HAMAP" id="MF_00351">
    <property type="entry name" value="RNA_methyltransf_FlpA"/>
    <property type="match status" value="1"/>
</dbReference>
<keyword evidence="5 7" id="KW-0819">tRNA processing</keyword>
<keyword evidence="9" id="KW-1185">Reference proteome</keyword>
<feature type="binding site" evidence="7">
    <location>
        <begin position="102"/>
        <end position="103"/>
    </location>
    <ligand>
        <name>S-adenosyl-L-methionine</name>
        <dbReference type="ChEBI" id="CHEBI:59789"/>
    </ligand>
</feature>
<evidence type="ECO:0000256" key="2">
    <source>
        <dbReference type="ARBA" id="ARBA00022552"/>
    </source>
</evidence>
<dbReference type="Pfam" id="PF01269">
    <property type="entry name" value="Fibrillarin"/>
    <property type="match status" value="1"/>
</dbReference>
<dbReference type="EC" id="2.1.1.-" evidence="7"/>
<dbReference type="OrthoDB" id="6244at2157"/>
<evidence type="ECO:0000256" key="5">
    <source>
        <dbReference type="ARBA" id="ARBA00022694"/>
    </source>
</evidence>
<dbReference type="InterPro" id="IPR000692">
    <property type="entry name" value="Fibrillarin"/>
</dbReference>
<dbReference type="GO" id="GO:1990259">
    <property type="term" value="F:histone H2AQ104 methyltransferase activity"/>
    <property type="evidence" value="ECO:0007669"/>
    <property type="project" value="TreeGrafter"/>
</dbReference>
<dbReference type="SMART" id="SM01206">
    <property type="entry name" value="Fibrillarin"/>
    <property type="match status" value="1"/>
</dbReference>
<evidence type="ECO:0000256" key="3">
    <source>
        <dbReference type="ARBA" id="ARBA00022603"/>
    </source>
</evidence>
<evidence type="ECO:0000256" key="6">
    <source>
        <dbReference type="ARBA" id="ARBA00022884"/>
    </source>
</evidence>
<keyword evidence="6 7" id="KW-0694">RNA-binding</keyword>
<comment type="similarity">
    <text evidence="1 7">Belongs to the methyltransferase superfamily. Fibrillarin family.</text>
</comment>
<dbReference type="SUPFAM" id="SSF53335">
    <property type="entry name" value="S-adenosyl-L-methionine-dependent methyltransferases"/>
    <property type="match status" value="1"/>
</dbReference>
<feature type="binding site" evidence="7">
    <location>
        <begin position="127"/>
        <end position="128"/>
    </location>
    <ligand>
        <name>S-adenosyl-L-methionine</name>
        <dbReference type="ChEBI" id="CHEBI:59789"/>
    </ligand>
</feature>
<dbReference type="AlphaFoldDB" id="A0A284VP39"/>
<comment type="subunit">
    <text evidence="7">Interacts with nop5. Component of box C/D small ribonucleoprotein (sRNP) particles that contain rpl7ae, FlpA and nop5, plus a guide RNA.</text>
</comment>
<dbReference type="PRINTS" id="PR00052">
    <property type="entry name" value="FIBRILLARIN"/>
</dbReference>
<name>A0A284VP39_9EURY</name>
<dbReference type="PANTHER" id="PTHR10335:SF17">
    <property type="entry name" value="FIBRILLARIN"/>
    <property type="match status" value="1"/>
</dbReference>
<organism evidence="8 9">
    <name type="scientific">Candidatus Methanoperedens nitratireducens</name>
    <dbReference type="NCBI Taxonomy" id="1392998"/>
    <lineage>
        <taxon>Archaea</taxon>
        <taxon>Methanobacteriati</taxon>
        <taxon>Methanobacteriota</taxon>
        <taxon>Stenosarchaea group</taxon>
        <taxon>Methanomicrobia</taxon>
        <taxon>Methanosarcinales</taxon>
        <taxon>ANME-2 cluster</taxon>
        <taxon>Candidatus Methanoperedentaceae</taxon>
        <taxon>Candidatus Methanoperedens</taxon>
    </lineage>
</organism>
<dbReference type="GO" id="GO:0008649">
    <property type="term" value="F:rRNA methyltransferase activity"/>
    <property type="evidence" value="ECO:0007669"/>
    <property type="project" value="TreeGrafter"/>
</dbReference>
<dbReference type="InterPro" id="IPR029063">
    <property type="entry name" value="SAM-dependent_MTases_sf"/>
</dbReference>
<accession>A0A284VP39</accession>
<feature type="binding site" evidence="7">
    <location>
        <begin position="147"/>
        <end position="150"/>
    </location>
    <ligand>
        <name>S-adenosyl-L-methionine</name>
        <dbReference type="ChEBI" id="CHEBI:59789"/>
    </ligand>
</feature>
<comment type="function">
    <text evidence="7">Involved in pre-rRNA and tRNA processing. Utilizes the methyl donor S-adenosyl-L-methionine to catalyze the site-specific 2'-hydroxyl methylation of ribose moieties in rRNA and tRNA. Site specificity is provided by a guide RNA that base pairs with the substrate. Methylation occurs at a characteristic distance from the sequence involved in base pairing with the guide RNA.</text>
</comment>
<gene>
    <name evidence="7 8" type="primary">flpA</name>
    <name evidence="8" type="ORF">MNV_210054</name>
</gene>
<reference evidence="9" key="1">
    <citation type="submission" date="2017-06" db="EMBL/GenBank/DDBJ databases">
        <authorList>
            <person name="Cremers G."/>
        </authorList>
    </citation>
    <scope>NUCLEOTIDE SEQUENCE [LARGE SCALE GENOMIC DNA]</scope>
</reference>
<dbReference type="Gene3D" id="3.30.200.20">
    <property type="entry name" value="Phosphorylase Kinase, domain 1"/>
    <property type="match status" value="1"/>
</dbReference>